<protein>
    <submittedName>
        <fullName evidence="1">Uncharacterized protein</fullName>
    </submittedName>
</protein>
<evidence type="ECO:0000313" key="1">
    <source>
        <dbReference type="EMBL" id="MBB5684847.1"/>
    </source>
</evidence>
<evidence type="ECO:0000313" key="2">
    <source>
        <dbReference type="Proteomes" id="UP000549617"/>
    </source>
</evidence>
<dbReference type="Proteomes" id="UP000549617">
    <property type="component" value="Unassembled WGS sequence"/>
</dbReference>
<organism evidence="1 2">
    <name type="scientific">Sphingobium boeckii</name>
    <dbReference type="NCBI Taxonomy" id="1082345"/>
    <lineage>
        <taxon>Bacteria</taxon>
        <taxon>Pseudomonadati</taxon>
        <taxon>Pseudomonadota</taxon>
        <taxon>Alphaproteobacteria</taxon>
        <taxon>Sphingomonadales</taxon>
        <taxon>Sphingomonadaceae</taxon>
        <taxon>Sphingobium</taxon>
    </lineage>
</organism>
<accession>A0A7W9AFR9</accession>
<proteinExistence type="predicted"/>
<dbReference type="EMBL" id="JACIJC010000001">
    <property type="protein sequence ID" value="MBB5684847.1"/>
    <property type="molecule type" value="Genomic_DNA"/>
</dbReference>
<keyword evidence="2" id="KW-1185">Reference proteome</keyword>
<gene>
    <name evidence="1" type="ORF">FHS49_000838</name>
</gene>
<reference evidence="1 2" key="1">
    <citation type="submission" date="2020-08" db="EMBL/GenBank/DDBJ databases">
        <title>Genomic Encyclopedia of Type Strains, Phase IV (KMG-IV): sequencing the most valuable type-strain genomes for metagenomic binning, comparative biology and taxonomic classification.</title>
        <authorList>
            <person name="Goeker M."/>
        </authorList>
    </citation>
    <scope>NUCLEOTIDE SEQUENCE [LARGE SCALE GENOMIC DNA]</scope>
    <source>
        <strain evidence="1 2">DSM 25079</strain>
    </source>
</reference>
<sequence length="44" mass="4746">MDANDVELIVRLRTKAGTIMEDASVLALDTSGFTPDHRAQRSSG</sequence>
<name>A0A7W9AFR9_9SPHN</name>
<dbReference type="RefSeq" id="WP_281397026.1">
    <property type="nucleotide sequence ID" value="NZ_JACIJC010000001.1"/>
</dbReference>
<comment type="caution">
    <text evidence="1">The sequence shown here is derived from an EMBL/GenBank/DDBJ whole genome shotgun (WGS) entry which is preliminary data.</text>
</comment>
<dbReference type="AlphaFoldDB" id="A0A7W9AFR9"/>